<keyword evidence="2" id="KW-0812">Transmembrane</keyword>
<feature type="transmembrane region" description="Helical" evidence="2">
    <location>
        <begin position="430"/>
        <end position="447"/>
    </location>
</feature>
<feature type="transmembrane region" description="Helical" evidence="2">
    <location>
        <begin position="58"/>
        <end position="74"/>
    </location>
</feature>
<feature type="transmembrane region" description="Helical" evidence="2">
    <location>
        <begin position="31"/>
        <end position="52"/>
    </location>
</feature>
<feature type="transmembrane region" description="Helical" evidence="2">
    <location>
        <begin position="408"/>
        <end position="424"/>
    </location>
</feature>
<comment type="caution">
    <text evidence="3">The sequence shown here is derived from an EMBL/GenBank/DDBJ whole genome shotgun (WGS) entry which is preliminary data.</text>
</comment>
<protein>
    <recommendedName>
        <fullName evidence="5">O-antigen ligase-like membrane protein</fullName>
    </recommendedName>
</protein>
<evidence type="ECO:0000256" key="2">
    <source>
        <dbReference type="SAM" id="Phobius"/>
    </source>
</evidence>
<organism evidence="3 4">
    <name type="scientific">Rhodobacter calidifons</name>
    <dbReference type="NCBI Taxonomy" id="2715277"/>
    <lineage>
        <taxon>Bacteria</taxon>
        <taxon>Pseudomonadati</taxon>
        <taxon>Pseudomonadota</taxon>
        <taxon>Alphaproteobacteria</taxon>
        <taxon>Rhodobacterales</taxon>
        <taxon>Rhodobacter group</taxon>
        <taxon>Rhodobacter</taxon>
    </lineage>
</organism>
<feature type="transmembrane region" description="Helical" evidence="2">
    <location>
        <begin position="370"/>
        <end position="396"/>
    </location>
</feature>
<feature type="transmembrane region" description="Helical" evidence="2">
    <location>
        <begin position="238"/>
        <end position="255"/>
    </location>
</feature>
<evidence type="ECO:0000313" key="4">
    <source>
        <dbReference type="Proteomes" id="UP001515660"/>
    </source>
</evidence>
<reference evidence="3 4" key="1">
    <citation type="journal article" date="2022" name="Microorganisms">
        <title>Genome Sequence and Characterization of a Xanthorhodopsin-Containing, Aerobic Anoxygenic Phototrophic Rhodobacter Species, Isolated from Mesophilic Conditions at Yellowstone National Park.</title>
        <authorList>
            <person name="Kyndt J.A."/>
            <person name="Robertson S."/>
            <person name="Shoffstall I.B."/>
            <person name="Ramaley R.F."/>
            <person name="Meyer T.E."/>
        </authorList>
    </citation>
    <scope>NUCLEOTIDE SEQUENCE [LARGE SCALE GENOMIC DNA]</scope>
    <source>
        <strain evidence="3 4">M37P</strain>
    </source>
</reference>
<gene>
    <name evidence="3" type="ORF">G8O29_09905</name>
</gene>
<feature type="transmembrane region" description="Helical" evidence="2">
    <location>
        <begin position="209"/>
        <end position="231"/>
    </location>
</feature>
<proteinExistence type="predicted"/>
<feature type="transmembrane region" description="Helical" evidence="2">
    <location>
        <begin position="86"/>
        <end position="108"/>
    </location>
</feature>
<sequence length="494" mass="54173">MPNVFAYLVLFAAPLAAVVLFRMLSLERALAWTIIGGHLFLPSATVIKFPMLPPIDRSLVPAVSALLLCLILAPRQTPTMEVSARIGRQILLGLLLMVLVTPILTVMTNTEPIIDGRTFLPGLRLYDAWGLISQIVVALLPFWLGLRYLNTQAGHRALLEAFAIGGLIYTVPALVEVRLSPQLHTWVYGFFPSDFVQHIRAGGFRPVVFLNHGLMVGIYFCLAIIASAVLFREARREGRLAFPWLAATLWLLLVLYLSKSLGALVIAVPSMLIVLLLGKRLQTALSVGIAVIVMLYPMLRGAGWIPVEAAYELALSVDEERAASLKFRLDNEDELLTKANLKPLAGWGSWGRNSIFDPQTGEMTSITDGIWLAFIGVFGWLGYIGRFGMLTVPILLYALRRKTLGPSYLMPGMAVLLSAALVDLLPNSGLVNYVWLTAGAIAGITVFRPASEIAGTEGTVVPEARSMRASWLMPEEPGPVQRRQKRSEQRGAPR</sequence>
<name>A0ABX0G863_9RHOB</name>
<evidence type="ECO:0008006" key="5">
    <source>
        <dbReference type="Google" id="ProtNLM"/>
    </source>
</evidence>
<accession>A0ABX0G863</accession>
<feature type="transmembrane region" description="Helical" evidence="2">
    <location>
        <begin position="285"/>
        <end position="305"/>
    </location>
</feature>
<dbReference type="RefSeq" id="WP_166403078.1">
    <property type="nucleotide sequence ID" value="NZ_JAANHS010000006.1"/>
</dbReference>
<keyword evidence="2" id="KW-1133">Transmembrane helix</keyword>
<feature type="transmembrane region" description="Helical" evidence="2">
    <location>
        <begin position="158"/>
        <end position="175"/>
    </location>
</feature>
<evidence type="ECO:0000256" key="1">
    <source>
        <dbReference type="SAM" id="MobiDB-lite"/>
    </source>
</evidence>
<dbReference type="Proteomes" id="UP001515660">
    <property type="component" value="Unassembled WGS sequence"/>
</dbReference>
<dbReference type="EMBL" id="JAANHS010000006">
    <property type="protein sequence ID" value="NHB77052.1"/>
    <property type="molecule type" value="Genomic_DNA"/>
</dbReference>
<feature type="transmembrane region" description="Helical" evidence="2">
    <location>
        <begin position="261"/>
        <end position="278"/>
    </location>
</feature>
<keyword evidence="2" id="KW-0472">Membrane</keyword>
<feature type="region of interest" description="Disordered" evidence="1">
    <location>
        <begin position="472"/>
        <end position="494"/>
    </location>
</feature>
<feature type="transmembrane region" description="Helical" evidence="2">
    <location>
        <begin position="128"/>
        <end position="146"/>
    </location>
</feature>
<keyword evidence="4" id="KW-1185">Reference proteome</keyword>
<feature type="transmembrane region" description="Helical" evidence="2">
    <location>
        <begin position="6"/>
        <end position="24"/>
    </location>
</feature>
<evidence type="ECO:0000313" key="3">
    <source>
        <dbReference type="EMBL" id="NHB77052.1"/>
    </source>
</evidence>